<dbReference type="EMBL" id="LR796415">
    <property type="protein sequence ID" value="CAB4142941.1"/>
    <property type="molecule type" value="Genomic_DNA"/>
</dbReference>
<reference evidence="1" key="1">
    <citation type="submission" date="2020-04" db="EMBL/GenBank/DDBJ databases">
        <authorList>
            <person name="Chiriac C."/>
            <person name="Salcher M."/>
            <person name="Ghai R."/>
            <person name="Kavagutti S V."/>
        </authorList>
    </citation>
    <scope>NUCLEOTIDE SEQUENCE</scope>
</reference>
<name>A0A6J5M9Z7_9CAUD</name>
<organism evidence="1">
    <name type="scientific">uncultured Caudovirales phage</name>
    <dbReference type="NCBI Taxonomy" id="2100421"/>
    <lineage>
        <taxon>Viruses</taxon>
        <taxon>Duplodnaviria</taxon>
        <taxon>Heunggongvirae</taxon>
        <taxon>Uroviricota</taxon>
        <taxon>Caudoviricetes</taxon>
        <taxon>Peduoviridae</taxon>
        <taxon>Maltschvirus</taxon>
        <taxon>Maltschvirus maltsch</taxon>
    </lineage>
</organism>
<dbReference type="NCBIfam" id="TIGR04387">
    <property type="entry name" value="capsid_maj_N4"/>
    <property type="match status" value="1"/>
</dbReference>
<proteinExistence type="predicted"/>
<evidence type="ECO:0000313" key="1">
    <source>
        <dbReference type="EMBL" id="CAB4142941.1"/>
    </source>
</evidence>
<sequence>MAYSPAANLTTSPGLGHLAGKVYYNRTALDRLQKKFRFCDAFDDEQMPKQEGRVVTMYRYQNLLSSTVPTTEGSPGTSLTINSRTVSATLSQFSNFINLSDFLVDTAYDPQVNNYAELLGYRAGLSVDTMFRNIIDAQSAATNFTPLGTFFSIEDLRGVKAVLSAIDVEPFDDGLYFVVMHPYITFDLVNDPTANGLADIHKFKGVPNNSPLIKQEDRGWVADIATCRIKESTNVFTQGTPTQYRTYVFGKGGLKKIDLTGRGPSKVHDPKSQKFKINVIARQGATIYDPEGKIGGAVSYNFVTTGCFVEGPAGIGGDYRSRTIDQVSSLG</sequence>
<accession>A0A6J5M9Z7</accession>
<protein>
    <submittedName>
        <fullName evidence="1">Uncharacterized protein</fullName>
    </submittedName>
</protein>
<gene>
    <name evidence="1" type="ORF">UFOVP434_53</name>
</gene>